<dbReference type="RefSeq" id="WP_084089084.1">
    <property type="nucleotide sequence ID" value="NZ_FWXD01000003.1"/>
</dbReference>
<evidence type="ECO:0000313" key="3">
    <source>
        <dbReference type="Proteomes" id="UP000192761"/>
    </source>
</evidence>
<keyword evidence="1" id="KW-0472">Membrane</keyword>
<feature type="transmembrane region" description="Helical" evidence="1">
    <location>
        <begin position="6"/>
        <end position="23"/>
    </location>
</feature>
<dbReference type="EMBL" id="FWXD01000003">
    <property type="protein sequence ID" value="SMC18993.1"/>
    <property type="molecule type" value="Genomic_DNA"/>
</dbReference>
<reference evidence="2 3" key="1">
    <citation type="submission" date="2017-04" db="EMBL/GenBank/DDBJ databases">
        <authorList>
            <person name="Afonso C.L."/>
            <person name="Miller P.J."/>
            <person name="Scott M.A."/>
            <person name="Spackman E."/>
            <person name="Goraichik I."/>
            <person name="Dimitrov K.M."/>
            <person name="Suarez D.L."/>
            <person name="Swayne D.E."/>
        </authorList>
    </citation>
    <scope>NUCLEOTIDE SEQUENCE [LARGE SCALE GENOMIC DNA]</scope>
    <source>
        <strain evidence="2 3">DSM 23236</strain>
    </source>
</reference>
<keyword evidence="3" id="KW-1185">Reference proteome</keyword>
<evidence type="ECO:0000313" key="2">
    <source>
        <dbReference type="EMBL" id="SMC18993.1"/>
    </source>
</evidence>
<dbReference type="Proteomes" id="UP000192761">
    <property type="component" value="Unassembled WGS sequence"/>
</dbReference>
<protein>
    <submittedName>
        <fullName evidence="2">Uncharacterized protein</fullName>
    </submittedName>
</protein>
<sequence length="98" mass="11038">MIWVELISMITIIVAVFLLFFRGKTSLRGKHPLSVRRAYGKLLKACQGDRTRVQRLIDTELQRGAPSFAAAVDAALRNQRGYENTVLLNEQGPDTMPH</sequence>
<name>A0A1W1X5B0_9NEIS</name>
<dbReference type="OrthoDB" id="9983840at2"/>
<keyword evidence="1" id="KW-0812">Transmembrane</keyword>
<accession>A0A1W1X5B0</accession>
<evidence type="ECO:0000256" key="1">
    <source>
        <dbReference type="SAM" id="Phobius"/>
    </source>
</evidence>
<gene>
    <name evidence="2" type="ORF">SAMN02745857_00617</name>
</gene>
<keyword evidence="1" id="KW-1133">Transmembrane helix</keyword>
<proteinExistence type="predicted"/>
<dbReference type="AlphaFoldDB" id="A0A1W1X5B0"/>
<organism evidence="2 3">
    <name type="scientific">Andreprevotia lacus DSM 23236</name>
    <dbReference type="NCBI Taxonomy" id="1121001"/>
    <lineage>
        <taxon>Bacteria</taxon>
        <taxon>Pseudomonadati</taxon>
        <taxon>Pseudomonadota</taxon>
        <taxon>Betaproteobacteria</taxon>
        <taxon>Neisseriales</taxon>
        <taxon>Chitinibacteraceae</taxon>
        <taxon>Andreprevotia</taxon>
    </lineage>
</organism>